<dbReference type="Proteomes" id="UP000472270">
    <property type="component" value="Unassembled WGS sequence"/>
</dbReference>
<evidence type="ECO:0000256" key="5">
    <source>
        <dbReference type="ARBA" id="ARBA00022692"/>
    </source>
</evidence>
<dbReference type="GeneID" id="107708917"/>
<keyword evidence="16" id="KW-1185">Reference proteome</keyword>
<dbReference type="RefSeq" id="XP_016368764.1">
    <property type="nucleotide sequence ID" value="XM_016513278.1"/>
</dbReference>
<reference evidence="15" key="1">
    <citation type="submission" date="2025-08" db="UniProtKB">
        <authorList>
            <consortium name="Ensembl"/>
        </authorList>
    </citation>
    <scope>IDENTIFICATION</scope>
</reference>
<evidence type="ECO:0000256" key="8">
    <source>
        <dbReference type="ARBA" id="ARBA00022989"/>
    </source>
</evidence>
<evidence type="ECO:0000313" key="16">
    <source>
        <dbReference type="Proteomes" id="UP000472270"/>
    </source>
</evidence>
<dbReference type="Ensembl" id="ENSSRHT00000012357.1">
    <property type="protein sequence ID" value="ENSSRHP00000011911.1"/>
    <property type="gene ID" value="ENSSRHG00000006833.1"/>
</dbReference>
<feature type="transmembrane region" description="Helical" evidence="13">
    <location>
        <begin position="141"/>
        <end position="162"/>
    </location>
</feature>
<evidence type="ECO:0000256" key="9">
    <source>
        <dbReference type="ARBA" id="ARBA00023136"/>
    </source>
</evidence>
<dbReference type="PANTHER" id="PTHR12591:SF2">
    <property type="entry name" value="GLUCOSE-6-PHOSPHATASE 3"/>
    <property type="match status" value="1"/>
</dbReference>
<dbReference type="FunFam" id="1.20.144.10:FF:000018">
    <property type="entry name" value="Glucose-6-phosphatase"/>
    <property type="match status" value="1"/>
</dbReference>
<dbReference type="KEGG" id="srx:107708917"/>
<dbReference type="InterPro" id="IPR000326">
    <property type="entry name" value="PAP2/HPO"/>
</dbReference>
<feature type="binding site" evidence="12">
    <location>
        <position position="79"/>
    </location>
    <ligand>
        <name>substrate</name>
    </ligand>
</feature>
<dbReference type="OrthoDB" id="6416209at2759"/>
<reference evidence="15" key="2">
    <citation type="submission" date="2025-09" db="UniProtKB">
        <authorList>
            <consortium name="Ensembl"/>
        </authorList>
    </citation>
    <scope>IDENTIFICATION</scope>
</reference>
<name>A0A673GDV4_9TELE</name>
<dbReference type="InterPro" id="IPR036938">
    <property type="entry name" value="PAP2/HPO_sf"/>
</dbReference>
<dbReference type="SMART" id="SM00014">
    <property type="entry name" value="acidPPc"/>
    <property type="match status" value="1"/>
</dbReference>
<proteinExistence type="inferred from homology"/>
<dbReference type="CTD" id="92579"/>
<evidence type="ECO:0000256" key="2">
    <source>
        <dbReference type="ARBA" id="ARBA00004742"/>
    </source>
</evidence>
<dbReference type="SUPFAM" id="SSF48317">
    <property type="entry name" value="Acid phosphatase/Vanadium-dependent haloperoxidase"/>
    <property type="match status" value="1"/>
</dbReference>
<keyword evidence="4 10" id="KW-0312">Gluconeogenesis</keyword>
<dbReference type="AlphaFoldDB" id="A0A673GDV4"/>
<feature type="transmembrane region" description="Helical" evidence="13">
    <location>
        <begin position="115"/>
        <end position="134"/>
    </location>
</feature>
<evidence type="ECO:0000256" key="1">
    <source>
        <dbReference type="ARBA" id="ARBA00004477"/>
    </source>
</evidence>
<evidence type="ECO:0000313" key="15">
    <source>
        <dbReference type="Ensembl" id="ENSSRHP00000011911.1"/>
    </source>
</evidence>
<comment type="subcellular location">
    <subcellularLocation>
        <location evidence="1">Endoplasmic reticulum membrane</location>
        <topology evidence="1">Multi-pass membrane protein</topology>
    </subcellularLocation>
</comment>
<feature type="transmembrane region" description="Helical" evidence="13">
    <location>
        <begin position="305"/>
        <end position="329"/>
    </location>
</feature>
<evidence type="ECO:0000256" key="7">
    <source>
        <dbReference type="ARBA" id="ARBA00022824"/>
    </source>
</evidence>
<keyword evidence="8 13" id="KW-1133">Transmembrane helix</keyword>
<dbReference type="InterPro" id="IPR016275">
    <property type="entry name" value="Glucose-6-phosphatase"/>
</dbReference>
<evidence type="ECO:0000256" key="6">
    <source>
        <dbReference type="ARBA" id="ARBA00022801"/>
    </source>
</evidence>
<feature type="active site" description="Proton donor" evidence="11">
    <location>
        <position position="114"/>
    </location>
</feature>
<dbReference type="Pfam" id="PF01569">
    <property type="entry name" value="PAP2"/>
    <property type="match status" value="1"/>
</dbReference>
<evidence type="ECO:0000256" key="12">
    <source>
        <dbReference type="PIRSR" id="PIRSR000905-2"/>
    </source>
</evidence>
<keyword evidence="6 10" id="KW-0378">Hydrolase</keyword>
<dbReference type="GO" id="GO:0004346">
    <property type="term" value="F:glucose-6-phosphatase activity"/>
    <property type="evidence" value="ECO:0007669"/>
    <property type="project" value="UniProtKB-EC"/>
</dbReference>
<feature type="transmembrane region" description="Helical" evidence="13">
    <location>
        <begin position="56"/>
        <end position="76"/>
    </location>
</feature>
<evidence type="ECO:0000256" key="11">
    <source>
        <dbReference type="PIRSR" id="PIRSR000905-1"/>
    </source>
</evidence>
<dbReference type="GO" id="GO:0005789">
    <property type="term" value="C:endoplasmic reticulum membrane"/>
    <property type="evidence" value="ECO:0007669"/>
    <property type="project" value="UniProtKB-SubCell"/>
</dbReference>
<dbReference type="PIRSF" id="PIRSF000905">
    <property type="entry name" value="Glucose-6-phosphatase"/>
    <property type="match status" value="1"/>
</dbReference>
<feature type="transmembrane region" description="Helical" evidence="13">
    <location>
        <begin position="168"/>
        <end position="186"/>
    </location>
</feature>
<dbReference type="PANTHER" id="PTHR12591">
    <property type="entry name" value="GLUCOSE-6-PHOSPHATASE"/>
    <property type="match status" value="1"/>
</dbReference>
<evidence type="ECO:0000256" key="13">
    <source>
        <dbReference type="SAM" id="Phobius"/>
    </source>
</evidence>
<protein>
    <recommendedName>
        <fullName evidence="10">Glucose-6-phosphatase</fullName>
        <ecNumber evidence="10">3.1.3.9</ecNumber>
    </recommendedName>
</protein>
<feature type="transmembrane region" description="Helical" evidence="13">
    <location>
        <begin position="198"/>
        <end position="217"/>
    </location>
</feature>
<comment type="similarity">
    <text evidence="3 10">Belongs to the glucose-6-phosphatase family.</text>
</comment>
<gene>
    <name evidence="15" type="primary">g6pc3</name>
</gene>
<sequence>METIYRQGVRMAEELQRRTRSYEDFWLIASHLGDPKAAVLLVFPVVFYTHRRTGTAVLWVAALSEWLNLVFKWILFGERPYWWIGHSGLFSKNPPKVQQFLSTCETGPGSPSGHAMVTGAVWWVIVSFLASFFHTRTGSKILAAVPYLLYAVFLACVGLSRIFILAHFPHQVIAGLLAGVLLGIFLNRTVPECRPLLFFFRFSLTLLLGALLMHGALQKSGVDLSWSISLAKRWCSRSEWIRMDTAPFSSLNRDAGVLLGLGLAQYWKPGGWALPWVPRTLCLALSSIALHYISSFPVPTVPPLLFYSLFFLKYSIVPQVVMVLVPGFVHLLTAKPKKE</sequence>
<keyword evidence="9 10" id="KW-0472">Membrane</keyword>
<organism evidence="15 16">
    <name type="scientific">Sinocyclocheilus rhinocerous</name>
    <dbReference type="NCBI Taxonomy" id="307959"/>
    <lineage>
        <taxon>Eukaryota</taxon>
        <taxon>Metazoa</taxon>
        <taxon>Chordata</taxon>
        <taxon>Craniata</taxon>
        <taxon>Vertebrata</taxon>
        <taxon>Euteleostomi</taxon>
        <taxon>Actinopterygii</taxon>
        <taxon>Neopterygii</taxon>
        <taxon>Teleostei</taxon>
        <taxon>Ostariophysi</taxon>
        <taxon>Cypriniformes</taxon>
        <taxon>Cyprinidae</taxon>
        <taxon>Cyprininae</taxon>
        <taxon>Sinocyclocheilus</taxon>
    </lineage>
</organism>
<accession>A0A673GDV4</accession>
<evidence type="ECO:0000256" key="4">
    <source>
        <dbReference type="ARBA" id="ARBA00022432"/>
    </source>
</evidence>
<dbReference type="UniPathway" id="UPA00138"/>
<evidence type="ECO:0000256" key="3">
    <source>
        <dbReference type="ARBA" id="ARBA00009266"/>
    </source>
</evidence>
<comment type="pathway">
    <text evidence="2 10">Carbohydrate biosynthesis; gluconeogenesis.</text>
</comment>
<dbReference type="Gene3D" id="1.20.144.10">
    <property type="entry name" value="Phosphatidic acid phosphatase type 2/haloperoxidase"/>
    <property type="match status" value="1"/>
</dbReference>
<feature type="binding site" evidence="12">
    <location>
        <position position="161"/>
    </location>
    <ligand>
        <name>substrate</name>
    </ligand>
</feature>
<keyword evidence="7 10" id="KW-0256">Endoplasmic reticulum</keyword>
<evidence type="ECO:0000259" key="14">
    <source>
        <dbReference type="SMART" id="SM00014"/>
    </source>
</evidence>
<evidence type="ECO:0000256" key="10">
    <source>
        <dbReference type="PIRNR" id="PIRNR000905"/>
    </source>
</evidence>
<keyword evidence="5 13" id="KW-0812">Transmembrane</keyword>
<dbReference type="GO" id="GO:0006094">
    <property type="term" value="P:gluconeogenesis"/>
    <property type="evidence" value="ECO:0007669"/>
    <property type="project" value="UniProtKB-UniRule"/>
</dbReference>
<feature type="domain" description="Phosphatidic acid phosphatase type 2/haloperoxidase" evidence="14">
    <location>
        <begin position="53"/>
        <end position="187"/>
    </location>
</feature>
<dbReference type="GO" id="GO:0051156">
    <property type="term" value="P:glucose 6-phosphate metabolic process"/>
    <property type="evidence" value="ECO:0007669"/>
    <property type="project" value="TreeGrafter"/>
</dbReference>
<dbReference type="EC" id="3.1.3.9" evidence="10"/>
<feature type="active site" description="Nucleophile" evidence="11">
    <location>
        <position position="167"/>
    </location>
</feature>